<organism evidence="1 2">
    <name type="scientific">Batillaria attramentaria</name>
    <dbReference type="NCBI Taxonomy" id="370345"/>
    <lineage>
        <taxon>Eukaryota</taxon>
        <taxon>Metazoa</taxon>
        <taxon>Spiralia</taxon>
        <taxon>Lophotrochozoa</taxon>
        <taxon>Mollusca</taxon>
        <taxon>Gastropoda</taxon>
        <taxon>Caenogastropoda</taxon>
        <taxon>Sorbeoconcha</taxon>
        <taxon>Cerithioidea</taxon>
        <taxon>Batillariidae</taxon>
        <taxon>Batillaria</taxon>
    </lineage>
</organism>
<reference evidence="1 2" key="1">
    <citation type="journal article" date="2023" name="Sci. Data">
        <title>Genome assembly of the Korean intertidal mud-creeper Batillaria attramentaria.</title>
        <authorList>
            <person name="Patra A.K."/>
            <person name="Ho P.T."/>
            <person name="Jun S."/>
            <person name="Lee S.J."/>
            <person name="Kim Y."/>
            <person name="Won Y.J."/>
        </authorList>
    </citation>
    <scope>NUCLEOTIDE SEQUENCE [LARGE SCALE GENOMIC DNA]</scope>
    <source>
        <strain evidence="1">Wonlab-2016</strain>
    </source>
</reference>
<evidence type="ECO:0000313" key="1">
    <source>
        <dbReference type="EMBL" id="KAK7475755.1"/>
    </source>
</evidence>
<comment type="caution">
    <text evidence="1">The sequence shown here is derived from an EMBL/GenBank/DDBJ whole genome shotgun (WGS) entry which is preliminary data.</text>
</comment>
<proteinExistence type="predicted"/>
<dbReference type="Proteomes" id="UP001519460">
    <property type="component" value="Unassembled WGS sequence"/>
</dbReference>
<name>A0ABD0JLZ3_9CAEN</name>
<protein>
    <submittedName>
        <fullName evidence="1">Uncharacterized protein</fullName>
    </submittedName>
</protein>
<keyword evidence="2" id="KW-1185">Reference proteome</keyword>
<sequence length="74" mass="7778">MGAMLRTTVRDFLSVLAGNTAQGTEQMIPASLLARSLHFYGLGDGMGDNHCMVVNCCGGGVVLQALWNECASDT</sequence>
<dbReference type="AlphaFoldDB" id="A0ABD0JLZ3"/>
<accession>A0ABD0JLZ3</accession>
<evidence type="ECO:0000313" key="2">
    <source>
        <dbReference type="Proteomes" id="UP001519460"/>
    </source>
</evidence>
<dbReference type="EMBL" id="JACVVK020000394">
    <property type="protein sequence ID" value="KAK7475755.1"/>
    <property type="molecule type" value="Genomic_DNA"/>
</dbReference>
<gene>
    <name evidence="1" type="ORF">BaRGS_00032976</name>
</gene>